<name>A0AAU8EKJ2_9MICC</name>
<dbReference type="RefSeq" id="WP_003802974.1">
    <property type="nucleotide sequence ID" value="NZ_CP159279.1"/>
</dbReference>
<gene>
    <name evidence="1" type="ORF">ABRP34_15090</name>
</gene>
<reference evidence="1" key="1">
    <citation type="submission" date="2024-06" db="EMBL/GenBank/DDBJ databases">
        <title>Biodegradation of dimethachlon by Arthrobacter sp. K5: mechanistic insights and ecological implications.</title>
        <authorList>
            <person name="Hu S."/>
            <person name="Lu P."/>
        </authorList>
    </citation>
    <scope>NUCLEOTIDE SEQUENCE</scope>
    <source>
        <strain evidence="1">K5</strain>
    </source>
</reference>
<sequence length="69" mass="7762">MSSQAAEYVEVLINDPVRLYELLDDAEALLRRAPQQFAGILVTRHDPGRYTLTLSDTVPFGETRELVLS</sequence>
<accession>A0AAU8EKJ2</accession>
<proteinExistence type="predicted"/>
<organism evidence="1">
    <name type="scientific">Arthrobacter sp. K5</name>
    <dbReference type="NCBI Taxonomy" id="2839623"/>
    <lineage>
        <taxon>Bacteria</taxon>
        <taxon>Bacillati</taxon>
        <taxon>Actinomycetota</taxon>
        <taxon>Actinomycetes</taxon>
        <taxon>Micrococcales</taxon>
        <taxon>Micrococcaceae</taxon>
        <taxon>Arthrobacter</taxon>
    </lineage>
</organism>
<dbReference type="EMBL" id="CP159279">
    <property type="protein sequence ID" value="XCH10155.1"/>
    <property type="molecule type" value="Genomic_DNA"/>
</dbReference>
<dbReference type="AlphaFoldDB" id="A0AAU8EKJ2"/>
<evidence type="ECO:0000313" key="1">
    <source>
        <dbReference type="EMBL" id="XCH10155.1"/>
    </source>
</evidence>
<protein>
    <submittedName>
        <fullName evidence="1">Uncharacterized protein</fullName>
    </submittedName>
</protein>